<comment type="caution">
    <text evidence="2">The sequence shown here is derived from an EMBL/GenBank/DDBJ whole genome shotgun (WGS) entry which is preliminary data.</text>
</comment>
<feature type="compositionally biased region" description="Basic and acidic residues" evidence="1">
    <location>
        <begin position="62"/>
        <end position="101"/>
    </location>
</feature>
<reference evidence="2" key="1">
    <citation type="submission" date="2022-07" db="EMBL/GenBank/DDBJ databases">
        <title>Phylogenomic reconstructions and comparative analyses of Kickxellomycotina fungi.</title>
        <authorList>
            <person name="Reynolds N.K."/>
            <person name="Stajich J.E."/>
            <person name="Barry K."/>
            <person name="Grigoriev I.V."/>
            <person name="Crous P."/>
            <person name="Smith M.E."/>
        </authorList>
    </citation>
    <scope>NUCLEOTIDE SEQUENCE</scope>
    <source>
        <strain evidence="2">NBRC 105414</strain>
    </source>
</reference>
<sequence>MDEWCDGTGVGMRLDSFDEIMDADERAAWLGTYECFDMLAIDECPDTPERMVAPDMDECLDRPDIPERAEAPDMDECLDRPDIPERAEAPDMDECLDRPDPPDMDECTDPPYADERPDMLGVAGFLIAADSVE</sequence>
<feature type="region of interest" description="Disordered" evidence="1">
    <location>
        <begin position="62"/>
        <end position="116"/>
    </location>
</feature>
<organism evidence="2 3">
    <name type="scientific">Coemansia javaensis</name>
    <dbReference type="NCBI Taxonomy" id="2761396"/>
    <lineage>
        <taxon>Eukaryota</taxon>
        <taxon>Fungi</taxon>
        <taxon>Fungi incertae sedis</taxon>
        <taxon>Zoopagomycota</taxon>
        <taxon>Kickxellomycotina</taxon>
        <taxon>Kickxellomycetes</taxon>
        <taxon>Kickxellales</taxon>
        <taxon>Kickxellaceae</taxon>
        <taxon>Coemansia</taxon>
    </lineage>
</organism>
<evidence type="ECO:0000313" key="2">
    <source>
        <dbReference type="EMBL" id="KAJ2785145.1"/>
    </source>
</evidence>
<name>A0A9W8LMN7_9FUNG</name>
<proteinExistence type="predicted"/>
<dbReference type="AlphaFoldDB" id="A0A9W8LMN7"/>
<gene>
    <name evidence="2" type="ORF">H4R18_000733</name>
</gene>
<evidence type="ECO:0000313" key="3">
    <source>
        <dbReference type="Proteomes" id="UP001140217"/>
    </source>
</evidence>
<protein>
    <submittedName>
        <fullName evidence="2">Uncharacterized protein</fullName>
    </submittedName>
</protein>
<dbReference type="Proteomes" id="UP001140217">
    <property type="component" value="Unassembled WGS sequence"/>
</dbReference>
<keyword evidence="3" id="KW-1185">Reference proteome</keyword>
<accession>A0A9W8LMN7</accession>
<evidence type="ECO:0000256" key="1">
    <source>
        <dbReference type="SAM" id="MobiDB-lite"/>
    </source>
</evidence>
<dbReference type="EMBL" id="JANBUL010000015">
    <property type="protein sequence ID" value="KAJ2785145.1"/>
    <property type="molecule type" value="Genomic_DNA"/>
</dbReference>